<keyword evidence="3" id="KW-1185">Reference proteome</keyword>
<reference evidence="2 3" key="1">
    <citation type="submission" date="2023-07" db="EMBL/GenBank/DDBJ databases">
        <title>Sorghum-associated microbial communities from plants grown in Nebraska, USA.</title>
        <authorList>
            <person name="Schachtman D."/>
        </authorList>
    </citation>
    <scope>NUCLEOTIDE SEQUENCE [LARGE SCALE GENOMIC DNA]</scope>
    <source>
        <strain evidence="2 3">2980</strain>
    </source>
</reference>
<gene>
    <name evidence="2" type="ORF">J2Y69_003070</name>
</gene>
<organism evidence="2 3">
    <name type="scientific">Microbacterium resistens</name>
    <dbReference type="NCBI Taxonomy" id="156977"/>
    <lineage>
        <taxon>Bacteria</taxon>
        <taxon>Bacillati</taxon>
        <taxon>Actinomycetota</taxon>
        <taxon>Actinomycetes</taxon>
        <taxon>Micrococcales</taxon>
        <taxon>Microbacteriaceae</taxon>
        <taxon>Microbacterium</taxon>
    </lineage>
</organism>
<protein>
    <submittedName>
        <fullName evidence="2">Uncharacterized protein</fullName>
    </submittedName>
</protein>
<name>A0ABU1SFS1_9MICO</name>
<proteinExistence type="predicted"/>
<evidence type="ECO:0000313" key="2">
    <source>
        <dbReference type="EMBL" id="MDR6868454.1"/>
    </source>
</evidence>
<feature type="region of interest" description="Disordered" evidence="1">
    <location>
        <begin position="1"/>
        <end position="20"/>
    </location>
</feature>
<evidence type="ECO:0000256" key="1">
    <source>
        <dbReference type="SAM" id="MobiDB-lite"/>
    </source>
</evidence>
<dbReference type="Pfam" id="PF19586">
    <property type="entry name" value="DUF6093"/>
    <property type="match status" value="1"/>
</dbReference>
<dbReference type="RefSeq" id="WP_310022296.1">
    <property type="nucleotide sequence ID" value="NZ_JAVDUM010000014.1"/>
</dbReference>
<dbReference type="InterPro" id="IPR046075">
    <property type="entry name" value="DUF6093"/>
</dbReference>
<accession>A0ABU1SFS1</accession>
<dbReference type="EMBL" id="JAVDUM010000014">
    <property type="protein sequence ID" value="MDR6868454.1"/>
    <property type="molecule type" value="Genomic_DNA"/>
</dbReference>
<dbReference type="Proteomes" id="UP001259347">
    <property type="component" value="Unassembled WGS sequence"/>
</dbReference>
<evidence type="ECO:0000313" key="3">
    <source>
        <dbReference type="Proteomes" id="UP001259347"/>
    </source>
</evidence>
<sequence>MPISVSALHRGQRAAQADMRDRCRITAAPPTRGPWNPVTLDYDPPERPVIYEGKCKLTFGAVEPRDVIAADQQVAEQAGKLAIPVVGTAGVAKGHRVEVLSSLTDPDMSGSIFAIGARRSRTNPTSRRFQIEETQ</sequence>
<comment type="caution">
    <text evidence="2">The sequence shown here is derived from an EMBL/GenBank/DDBJ whole genome shotgun (WGS) entry which is preliminary data.</text>
</comment>